<keyword evidence="4" id="KW-1185">Reference proteome</keyword>
<comment type="caution">
    <text evidence="2">The sequence shown here is derived from an EMBL/GenBank/DDBJ whole genome shotgun (WGS) entry which is preliminary data.</text>
</comment>
<dbReference type="EMBL" id="CAJRGZ010000029">
    <property type="protein sequence ID" value="CAG5183518.1"/>
    <property type="molecule type" value="Genomic_DNA"/>
</dbReference>
<protein>
    <recommendedName>
        <fullName evidence="1">Probable double zinc ribbon domain-containing protein</fullName>
    </recommendedName>
</protein>
<evidence type="ECO:0000313" key="4">
    <source>
        <dbReference type="Proteomes" id="UP000676310"/>
    </source>
</evidence>
<dbReference type="Pfam" id="PF26652">
    <property type="entry name" value="Zn_ribbon_double"/>
    <property type="match status" value="1"/>
</dbReference>
<dbReference type="GeneID" id="67010803"/>
<accession>A0A8J2I6P2</accession>
<evidence type="ECO:0000313" key="3">
    <source>
        <dbReference type="EMBL" id="CAG5183518.1"/>
    </source>
</evidence>
<dbReference type="RefSeq" id="XP_043174193.1">
    <property type="nucleotide sequence ID" value="XM_043318258.1"/>
</dbReference>
<evidence type="ECO:0000259" key="1">
    <source>
        <dbReference type="Pfam" id="PF26652"/>
    </source>
</evidence>
<evidence type="ECO:0000313" key="2">
    <source>
        <dbReference type="EMBL" id="CAG5175525.1"/>
    </source>
</evidence>
<proteinExistence type="predicted"/>
<dbReference type="Proteomes" id="UP000676310">
    <property type="component" value="Unassembled WGS sequence"/>
</dbReference>
<feature type="domain" description="Probable double zinc ribbon" evidence="1">
    <location>
        <begin position="64"/>
        <end position="178"/>
    </location>
</feature>
<dbReference type="AlphaFoldDB" id="A0A8J2I6P2"/>
<sequence length="264" mass="29730">MFPGVTNVACSLLGASNKPKSAAHLEKDLSKAVRAEGPPDENLWYGQENRNITHRNHGADVADGVFFCYKCNTENRMIHYRGDHPFKRLVCRVCDRVYSKGCATSNILQVGVTKPSQQPSRELRIGQLCPDCGLTHRAVTRDGMVSFDTTCVCGNVADESWIRFSIGSAMDHRCDPINFPTELNLGHKTKVIEQHNRTKKQKRVEQQMPIEKTRIVPLFTEKAGKATPTAPLCRQKVVYCGGKQYRVEMHRVRIHSYPVQGYDA</sequence>
<gene>
    <name evidence="3" type="ORF">ALTATR162_LOCUS10621</name>
    <name evidence="2" type="ORF">ALTATR162_LOCUS8124</name>
</gene>
<name>A0A8J2I6P2_9PLEO</name>
<dbReference type="EMBL" id="CAJRGZ010000022">
    <property type="protein sequence ID" value="CAG5175525.1"/>
    <property type="molecule type" value="Genomic_DNA"/>
</dbReference>
<dbReference type="OrthoDB" id="3670273at2759"/>
<organism evidence="2 4">
    <name type="scientific">Alternaria atra</name>
    <dbReference type="NCBI Taxonomy" id="119953"/>
    <lineage>
        <taxon>Eukaryota</taxon>
        <taxon>Fungi</taxon>
        <taxon>Dikarya</taxon>
        <taxon>Ascomycota</taxon>
        <taxon>Pezizomycotina</taxon>
        <taxon>Dothideomycetes</taxon>
        <taxon>Pleosporomycetidae</taxon>
        <taxon>Pleosporales</taxon>
        <taxon>Pleosporineae</taxon>
        <taxon>Pleosporaceae</taxon>
        <taxon>Alternaria</taxon>
        <taxon>Alternaria sect. Ulocladioides</taxon>
    </lineage>
</organism>
<dbReference type="InterPro" id="IPR058253">
    <property type="entry name" value="Zn_ribbon_double"/>
</dbReference>
<reference evidence="2" key="1">
    <citation type="submission" date="2021-05" db="EMBL/GenBank/DDBJ databases">
        <authorList>
            <person name="Stam R."/>
        </authorList>
    </citation>
    <scope>NUCLEOTIDE SEQUENCE</scope>
    <source>
        <strain evidence="2">CS162</strain>
    </source>
</reference>